<dbReference type="OrthoDB" id="128480at2"/>
<dbReference type="InterPro" id="IPR050188">
    <property type="entry name" value="RluA_PseudoU_synthase"/>
</dbReference>
<proteinExistence type="inferred from homology"/>
<name>A0A1G9KKG0_9BACT</name>
<keyword evidence="6" id="KW-1185">Reference proteome</keyword>
<dbReference type="PANTHER" id="PTHR21600">
    <property type="entry name" value="MITOCHONDRIAL RNA PSEUDOURIDINE SYNTHASE"/>
    <property type="match status" value="1"/>
</dbReference>
<gene>
    <name evidence="5" type="ORF">SAMN05660337_3110</name>
</gene>
<dbReference type="STRING" id="246191.SAMN05660337_3110"/>
<dbReference type="InterPro" id="IPR006145">
    <property type="entry name" value="PsdUridine_synth_RsuA/RluA"/>
</dbReference>
<dbReference type="CDD" id="cd00165">
    <property type="entry name" value="S4"/>
    <property type="match status" value="1"/>
</dbReference>
<dbReference type="SUPFAM" id="SSF55174">
    <property type="entry name" value="Alpha-L RNA-binding motif"/>
    <property type="match status" value="1"/>
</dbReference>
<keyword evidence="3" id="KW-0694">RNA-binding</keyword>
<sequence>MPAEFVTVTSAEAGQKLVRFLERRVDGEVPRSAVMRWIRKGNVRVDKGRCKPFDLVKEGQIVRIPPYRADEPAEKISREPLEIIYEDENYLAINKPAGLPSQGGTGHDDSVVDRLLSMYADFPFKPAPAHRLDRDTSGVLLAGKSHHGQKALSDMFASGEGGKYYLALVRENWISEETGDDGWFEMHDLLEKKEENGTEKMVTGSGKEAHASVLSLGKLKDQTLLLVKLHTGRTHQIRVQLSSRGFPIVGDSKYGGGSGAMKLHCWRIETPWFIAQCSPHWGDDFLRQEHIDLAEKFLL</sequence>
<dbReference type="EMBL" id="FNGA01000005">
    <property type="protein sequence ID" value="SDL49893.1"/>
    <property type="molecule type" value="Genomic_DNA"/>
</dbReference>
<reference evidence="6" key="1">
    <citation type="submission" date="2016-10" db="EMBL/GenBank/DDBJ databases">
        <authorList>
            <person name="Varghese N."/>
            <person name="Submissions S."/>
        </authorList>
    </citation>
    <scope>NUCLEOTIDE SEQUENCE [LARGE SCALE GENOMIC DNA]</scope>
    <source>
        <strain evidence="6">DSM 16995</strain>
    </source>
</reference>
<dbReference type="InterPro" id="IPR036986">
    <property type="entry name" value="S4_RNA-bd_sf"/>
</dbReference>
<accession>A0A1G9KKG0</accession>
<dbReference type="Proteomes" id="UP000199053">
    <property type="component" value="Unassembled WGS sequence"/>
</dbReference>
<dbReference type="Gene3D" id="3.10.290.10">
    <property type="entry name" value="RNA-binding S4 domain"/>
    <property type="match status" value="1"/>
</dbReference>
<dbReference type="RefSeq" id="WP_092162731.1">
    <property type="nucleotide sequence ID" value="NZ_FNGA01000005.1"/>
</dbReference>
<dbReference type="PROSITE" id="PS01129">
    <property type="entry name" value="PSI_RLU"/>
    <property type="match status" value="1"/>
</dbReference>
<protein>
    <submittedName>
        <fullName evidence="5">23S rRNA pseudouridine955/2504/2580 synthase</fullName>
    </submittedName>
</protein>
<dbReference type="GO" id="GO:0160141">
    <property type="term" value="F:23S rRNA pseudouridine(955/2504/2580) synthase activity"/>
    <property type="evidence" value="ECO:0007669"/>
    <property type="project" value="UniProtKB-EC"/>
</dbReference>
<dbReference type="CDD" id="cd02869">
    <property type="entry name" value="PseudoU_synth_RluA_like"/>
    <property type="match status" value="1"/>
</dbReference>
<dbReference type="SUPFAM" id="SSF55120">
    <property type="entry name" value="Pseudouridine synthase"/>
    <property type="match status" value="1"/>
</dbReference>
<feature type="domain" description="Pseudouridine synthase RsuA/RluA-like" evidence="4">
    <location>
        <begin position="89"/>
        <end position="243"/>
    </location>
</feature>
<dbReference type="GO" id="GO:0000455">
    <property type="term" value="P:enzyme-directed rRNA pseudouridine synthesis"/>
    <property type="evidence" value="ECO:0007669"/>
    <property type="project" value="TreeGrafter"/>
</dbReference>
<comment type="similarity">
    <text evidence="1">Belongs to the pseudouridine synthase RluA family.</text>
</comment>
<dbReference type="InterPro" id="IPR006224">
    <property type="entry name" value="PsdUridine_synth_RluA-like_CS"/>
</dbReference>
<dbReference type="PANTHER" id="PTHR21600:SF92">
    <property type="entry name" value="RIBOSOMAL LARGE SUBUNIT PSEUDOURIDINE SYNTHASE C"/>
    <property type="match status" value="1"/>
</dbReference>
<evidence type="ECO:0000313" key="6">
    <source>
        <dbReference type="Proteomes" id="UP000199053"/>
    </source>
</evidence>
<organism evidence="5 6">
    <name type="scientific">Maridesulfovibrio ferrireducens</name>
    <dbReference type="NCBI Taxonomy" id="246191"/>
    <lineage>
        <taxon>Bacteria</taxon>
        <taxon>Pseudomonadati</taxon>
        <taxon>Thermodesulfobacteriota</taxon>
        <taxon>Desulfovibrionia</taxon>
        <taxon>Desulfovibrionales</taxon>
        <taxon>Desulfovibrionaceae</taxon>
        <taxon>Maridesulfovibrio</taxon>
    </lineage>
</organism>
<dbReference type="GO" id="GO:0003723">
    <property type="term" value="F:RNA binding"/>
    <property type="evidence" value="ECO:0007669"/>
    <property type="project" value="UniProtKB-KW"/>
</dbReference>
<evidence type="ECO:0000259" key="4">
    <source>
        <dbReference type="Pfam" id="PF00849"/>
    </source>
</evidence>
<evidence type="ECO:0000256" key="1">
    <source>
        <dbReference type="ARBA" id="ARBA00010876"/>
    </source>
</evidence>
<keyword evidence="2" id="KW-0413">Isomerase</keyword>
<evidence type="ECO:0000256" key="3">
    <source>
        <dbReference type="PROSITE-ProRule" id="PRU00182"/>
    </source>
</evidence>
<evidence type="ECO:0000256" key="2">
    <source>
        <dbReference type="ARBA" id="ARBA00023235"/>
    </source>
</evidence>
<dbReference type="InterPro" id="IPR020103">
    <property type="entry name" value="PsdUridine_synth_cat_dom_sf"/>
</dbReference>
<dbReference type="Gene3D" id="3.30.2350.10">
    <property type="entry name" value="Pseudouridine synthase"/>
    <property type="match status" value="1"/>
</dbReference>
<dbReference type="Pfam" id="PF00849">
    <property type="entry name" value="PseudoU_synth_2"/>
    <property type="match status" value="1"/>
</dbReference>
<evidence type="ECO:0000313" key="5">
    <source>
        <dbReference type="EMBL" id="SDL49893.1"/>
    </source>
</evidence>
<dbReference type="AlphaFoldDB" id="A0A1G9KKG0"/>
<dbReference type="PROSITE" id="PS50889">
    <property type="entry name" value="S4"/>
    <property type="match status" value="1"/>
</dbReference>